<dbReference type="EMBL" id="CP014672">
    <property type="protein sequence ID" value="ANW99535.1"/>
    <property type="molecule type" value="Genomic_DNA"/>
</dbReference>
<organism evidence="2 3">
    <name type="scientific">Thermoclostridium stercorarium subsp. thermolacticum DSM 2910</name>
    <dbReference type="NCBI Taxonomy" id="1121336"/>
    <lineage>
        <taxon>Bacteria</taxon>
        <taxon>Bacillati</taxon>
        <taxon>Bacillota</taxon>
        <taxon>Clostridia</taxon>
        <taxon>Eubacteriales</taxon>
        <taxon>Oscillospiraceae</taxon>
        <taxon>Thermoclostridium</taxon>
    </lineage>
</organism>
<dbReference type="OrthoDB" id="138672at2"/>
<feature type="transmembrane region" description="Helical" evidence="1">
    <location>
        <begin position="151"/>
        <end position="176"/>
    </location>
</feature>
<accession>A0A1B1YFK0</accession>
<feature type="transmembrane region" description="Helical" evidence="1">
    <location>
        <begin position="472"/>
        <end position="493"/>
    </location>
</feature>
<feature type="transmembrane region" description="Helical" evidence="1">
    <location>
        <begin position="188"/>
        <end position="206"/>
    </location>
</feature>
<feature type="transmembrane region" description="Helical" evidence="1">
    <location>
        <begin position="401"/>
        <end position="421"/>
    </location>
</feature>
<feature type="transmembrane region" description="Helical" evidence="1">
    <location>
        <begin position="499"/>
        <end position="518"/>
    </location>
</feature>
<name>A0A1B1YFK0_THEST</name>
<keyword evidence="1" id="KW-0812">Transmembrane</keyword>
<keyword evidence="1" id="KW-0472">Membrane</keyword>
<sequence length="534" mass="59805">MLKALIITRLHALYNSFFHKPVSSKKRNFGLKIIVAFFSLYVIASFVFMFSAFFSGICQPMVSSGFTWLYFSIAATTAISLCFIGSVFLTKAQLFEAQDNELLMSMPIPPGYILFSRILALLFLNYVIELFVMVPAGAVYCIKYKVTTTGIVFFLIEFLFLPLIPLTLSCISGWLLAFISERVRYKSFIVTLLSLICLALYIYFMAQINKYLEALIRNAGSIGIKIKNFVLPVYHFGAALENKNIYNLIIFILWAFVPFAAIYALLAHNFIRIATARKGLARIKYKRHRLKVSSPKSALLQKELRRFSSSPTYILNASFGVVLILAFAVILLIYPNLPDLITENFSGSETFINPLLIAIICLLSSTNIISAPSVSLEGKSLWIMQSLPVDGADVLIAKAKLHIVICLPAVYFASLICIFAAKMTPVQIFLILTLPAVITVFCAMFGVVINLHFPKFDWINETVVIKQSMSTGVASLAAVAFIILPILLYAFLLARIMPAEIFMLICLIIFSALCLWMYRYLKTKGSVIWADLGQ</sequence>
<keyword evidence="1" id="KW-1133">Transmembrane helix</keyword>
<feature type="transmembrane region" description="Helical" evidence="1">
    <location>
        <begin position="313"/>
        <end position="334"/>
    </location>
</feature>
<feature type="transmembrane region" description="Helical" evidence="1">
    <location>
        <begin position="69"/>
        <end position="90"/>
    </location>
</feature>
<dbReference type="AlphaFoldDB" id="A0A1B1YFK0"/>
<evidence type="ECO:0000313" key="2">
    <source>
        <dbReference type="EMBL" id="ANW99535.1"/>
    </source>
</evidence>
<feature type="transmembrane region" description="Helical" evidence="1">
    <location>
        <begin position="427"/>
        <end position="451"/>
    </location>
</feature>
<evidence type="ECO:0000256" key="1">
    <source>
        <dbReference type="SAM" id="Phobius"/>
    </source>
</evidence>
<feature type="transmembrane region" description="Helical" evidence="1">
    <location>
        <begin position="111"/>
        <end position="131"/>
    </location>
</feature>
<feature type="transmembrane region" description="Helical" evidence="1">
    <location>
        <begin position="354"/>
        <end position="376"/>
    </location>
</feature>
<feature type="transmembrane region" description="Helical" evidence="1">
    <location>
        <begin position="33"/>
        <end position="57"/>
    </location>
</feature>
<feature type="transmembrane region" description="Helical" evidence="1">
    <location>
        <begin position="245"/>
        <end position="267"/>
    </location>
</feature>
<protein>
    <submittedName>
        <fullName evidence="2">Uncharacterized protein</fullName>
    </submittedName>
</protein>
<dbReference type="Pfam" id="PF16949">
    <property type="entry name" value="ABC_tran_2"/>
    <property type="match status" value="1"/>
</dbReference>
<dbReference type="RefSeq" id="WP_034839895.1">
    <property type="nucleotide sequence ID" value="NZ_CP014672.1"/>
</dbReference>
<proteinExistence type="predicted"/>
<gene>
    <name evidence="2" type="ORF">CSTERTH_11085</name>
</gene>
<reference evidence="2 3" key="1">
    <citation type="submission" date="2016-02" db="EMBL/GenBank/DDBJ databases">
        <title>Comparison of Clostridium stercorarium subspecies using comparative genomics and transcriptomics.</title>
        <authorList>
            <person name="Schellenberg J."/>
            <person name="Thallinger G."/>
            <person name="Levin D.B."/>
            <person name="Zhang X."/>
            <person name="Alvare G."/>
            <person name="Fristensky B."/>
            <person name="Sparling R."/>
        </authorList>
    </citation>
    <scope>NUCLEOTIDE SEQUENCE [LARGE SCALE GENOMIC DNA]</scope>
    <source>
        <strain evidence="2 3">DSM 2910</strain>
    </source>
</reference>
<dbReference type="Proteomes" id="UP000092971">
    <property type="component" value="Chromosome"/>
</dbReference>
<evidence type="ECO:0000313" key="3">
    <source>
        <dbReference type="Proteomes" id="UP000092971"/>
    </source>
</evidence>
<dbReference type="InterPro" id="IPR031599">
    <property type="entry name" value="ABC_tran_2"/>
</dbReference>